<dbReference type="PANTHER" id="PTHR43056">
    <property type="entry name" value="PEPTIDASE S9 PROLYL OLIGOPEPTIDASE"/>
    <property type="match status" value="1"/>
</dbReference>
<dbReference type="AlphaFoldDB" id="A0A918LB53"/>
<dbReference type="InterPro" id="IPR001375">
    <property type="entry name" value="Peptidase_S9_cat"/>
</dbReference>
<organism evidence="2 3">
    <name type="scientific">Actinokineospora fastidiosa</name>
    <dbReference type="NCBI Taxonomy" id="1816"/>
    <lineage>
        <taxon>Bacteria</taxon>
        <taxon>Bacillati</taxon>
        <taxon>Actinomycetota</taxon>
        <taxon>Actinomycetes</taxon>
        <taxon>Pseudonocardiales</taxon>
        <taxon>Pseudonocardiaceae</taxon>
        <taxon>Actinokineospora</taxon>
    </lineage>
</organism>
<keyword evidence="3" id="KW-1185">Reference proteome</keyword>
<dbReference type="PANTHER" id="PTHR43056:SF5">
    <property type="entry name" value="PEPTIDASE S9 PROLYL OLIGOPEPTIDASE CATALYTIC DOMAIN-CONTAINING PROTEIN"/>
    <property type="match status" value="1"/>
</dbReference>
<dbReference type="RefSeq" id="WP_189210260.1">
    <property type="nucleotide sequence ID" value="NZ_BMRB01000002.1"/>
</dbReference>
<reference evidence="2" key="1">
    <citation type="journal article" date="2014" name="Int. J. Syst. Evol. Microbiol.">
        <title>Complete genome sequence of Corynebacterium casei LMG S-19264T (=DSM 44701T), isolated from a smear-ripened cheese.</title>
        <authorList>
            <consortium name="US DOE Joint Genome Institute (JGI-PGF)"/>
            <person name="Walter F."/>
            <person name="Albersmeier A."/>
            <person name="Kalinowski J."/>
            <person name="Ruckert C."/>
        </authorList>
    </citation>
    <scope>NUCLEOTIDE SEQUENCE</scope>
    <source>
        <strain evidence="2">JCM 3276</strain>
    </source>
</reference>
<comment type="caution">
    <text evidence="2">The sequence shown here is derived from an EMBL/GenBank/DDBJ whole genome shotgun (WGS) entry which is preliminary data.</text>
</comment>
<name>A0A918LB53_9PSEU</name>
<dbReference type="SUPFAM" id="SSF69304">
    <property type="entry name" value="Tricorn protease N-terminal domain"/>
    <property type="match status" value="1"/>
</dbReference>
<evidence type="ECO:0000313" key="3">
    <source>
        <dbReference type="Proteomes" id="UP000660680"/>
    </source>
</evidence>
<reference evidence="2" key="2">
    <citation type="submission" date="2020-09" db="EMBL/GenBank/DDBJ databases">
        <authorList>
            <person name="Sun Q."/>
            <person name="Ohkuma M."/>
        </authorList>
    </citation>
    <scope>NUCLEOTIDE SEQUENCE</scope>
    <source>
        <strain evidence="2">JCM 3276</strain>
    </source>
</reference>
<accession>A0A918LB53</accession>
<dbReference type="GO" id="GO:0006508">
    <property type="term" value="P:proteolysis"/>
    <property type="evidence" value="ECO:0007669"/>
    <property type="project" value="InterPro"/>
</dbReference>
<dbReference type="InterPro" id="IPR050585">
    <property type="entry name" value="Xaa-Pro_dipeptidyl-ppase/CocE"/>
</dbReference>
<evidence type="ECO:0000259" key="1">
    <source>
        <dbReference type="Pfam" id="PF00326"/>
    </source>
</evidence>
<keyword evidence="2" id="KW-0378">Hydrolase</keyword>
<feature type="domain" description="Peptidase S9 prolyl oligopeptidase catalytic" evidence="1">
    <location>
        <begin position="416"/>
        <end position="621"/>
    </location>
</feature>
<dbReference type="GO" id="GO:0008236">
    <property type="term" value="F:serine-type peptidase activity"/>
    <property type="evidence" value="ECO:0007669"/>
    <property type="project" value="InterPro"/>
</dbReference>
<dbReference type="Pfam" id="PF00326">
    <property type="entry name" value="Peptidase_S9"/>
    <property type="match status" value="1"/>
</dbReference>
<dbReference type="Proteomes" id="UP000660680">
    <property type="component" value="Unassembled WGS sequence"/>
</dbReference>
<dbReference type="EMBL" id="BMRB01000002">
    <property type="protein sequence ID" value="GGS28092.1"/>
    <property type="molecule type" value="Genomic_DNA"/>
</dbReference>
<gene>
    <name evidence="2" type="ORF">GCM10010171_21210</name>
</gene>
<proteinExistence type="predicted"/>
<protein>
    <submittedName>
        <fullName evidence="2">Acyl-peptide hydrolase</fullName>
    </submittedName>
</protein>
<dbReference type="InterPro" id="IPR029058">
    <property type="entry name" value="AB_hydrolase_fold"/>
</dbReference>
<dbReference type="Gene3D" id="3.40.50.1820">
    <property type="entry name" value="alpha/beta hydrolase"/>
    <property type="match status" value="1"/>
</dbReference>
<sequence>MVHIAPHGGWESPLTAADVARSAAAPTWVLPHGGAVWWTRSLPEEGGRQALLRSGPDGPLEVLGAPWSARNRVHEYGGRPFTVVDGRVVFTEWGDQRVYAVTDDGPVPLTGAPDREHGWRYSDLTPGPGGEVWCVRETVTGDAPTDVVRDLVAVSLASGVRVLGRSHHFMTAPQPSPDGRHAAWIGWSHPDMPWDASELCVAAVGADGVFGPHRVVAGGPGVSVCQVCWEAPDSLLAMADPRGWWNLHRIGLDGAMVALAPGDHELGGPLWQLGRRWFAPLGRGRHAVLRAGALAVLDERSGTVTDVDTDFAVFAPDLHAADGVVTTCAAGPRTPWTVISLDLSTGVHTEHTRPDAPDPRYLPEPVARTVDADGHAVPVLVYPPTNPDFAGPEGESPPYLLYPHSGPTTAFSRALDLDIAFFTSRGFGVAAVDYAGSTGHGRAFRELLHGRWGVVDVADTIAAAAALVADGTADPTRLAVRGGSAGGFTAAAAMTGGTVFACATLMFPLLDLSPWADGRVETHDFESRYVERLVGALPEHADRYRERSPVGAADRVRGPVLVLQGAEDPVCPPEQVKRFVDALRVPHAYLSFDGERHGFRRAETIAAAYAAELSFYGRVFGFTPPGVPELELTP</sequence>
<evidence type="ECO:0000313" key="2">
    <source>
        <dbReference type="EMBL" id="GGS28092.1"/>
    </source>
</evidence>
<dbReference type="SUPFAM" id="SSF53474">
    <property type="entry name" value="alpha/beta-Hydrolases"/>
    <property type="match status" value="1"/>
</dbReference>